<comment type="similarity">
    <text evidence="5">Belongs to the NtaA/SnaA/DszA monooxygenase family.</text>
</comment>
<name>A0ABR7Z3S6_9PSED</name>
<dbReference type="PIRSF" id="PIRSF000337">
    <property type="entry name" value="NTA_MOA"/>
    <property type="match status" value="1"/>
</dbReference>
<dbReference type="Proteomes" id="UP000805841">
    <property type="component" value="Unassembled WGS sequence"/>
</dbReference>
<keyword evidence="9" id="KW-1185">Reference proteome</keyword>
<dbReference type="Pfam" id="PF00296">
    <property type="entry name" value="Bac_luciferase"/>
    <property type="match status" value="1"/>
</dbReference>
<evidence type="ECO:0000313" key="9">
    <source>
        <dbReference type="Proteomes" id="UP000805841"/>
    </source>
</evidence>
<keyword evidence="4" id="KW-0503">Monooxygenase</keyword>
<evidence type="ECO:0000256" key="4">
    <source>
        <dbReference type="ARBA" id="ARBA00023033"/>
    </source>
</evidence>
<evidence type="ECO:0000256" key="1">
    <source>
        <dbReference type="ARBA" id="ARBA00022630"/>
    </source>
</evidence>
<sequence>MARNDSRTLRFGIGIQGGGGHWRDPQIADGAASDIDSYIRLAQLGEAAKFDFAFIADSAYITRDATWPFLSRLEPISALSAVAAVTRHIGLVGTMTTSYSEPFTTARQLASLDKISRGRAGWNAVTSALEGVARNHGHDTLHTHELRYRIAQEYIEVVTGLWNSWEDDAFVRNRETGQYVDLNKMHTLNHKGEFFSVQGPLNIERSAQGRPVQFQAGASDAGRDLAARFADAIFSDFASAGDPAQAKAYYQDIKGRVKAHGRDPEKVLIFPSIGPIVGDTQEEADHLYQESSKYVDIDFAVKYLSRYFSFFDFSQFPLDEPLPDLGDIGKDSFKSTAEYYKRIAREEKLTLRQLALRAANPRGGFVGTPVAIADKLQHLFETPVVDGFIIFGALRHASAFIEKVVPILQERGLFRTDYEAGTFRGNLGLDFPTHPHATPPSPSSPSTAAISALESLP</sequence>
<dbReference type="PANTHER" id="PTHR30011:SF16">
    <property type="entry name" value="C2H2 FINGER DOMAIN TRANSCRIPTION FACTOR (EUROFUNG)-RELATED"/>
    <property type="match status" value="1"/>
</dbReference>
<dbReference type="PANTHER" id="PTHR30011">
    <property type="entry name" value="ALKANESULFONATE MONOOXYGENASE-RELATED"/>
    <property type="match status" value="1"/>
</dbReference>
<evidence type="ECO:0000259" key="7">
    <source>
        <dbReference type="Pfam" id="PF00296"/>
    </source>
</evidence>
<proteinExistence type="inferred from homology"/>
<dbReference type="EMBL" id="JAAOCA010000018">
    <property type="protein sequence ID" value="MBD1599994.1"/>
    <property type="molecule type" value="Genomic_DNA"/>
</dbReference>
<evidence type="ECO:0000256" key="5">
    <source>
        <dbReference type="ARBA" id="ARBA00033748"/>
    </source>
</evidence>
<dbReference type="Gene3D" id="3.20.20.30">
    <property type="entry name" value="Luciferase-like domain"/>
    <property type="match status" value="1"/>
</dbReference>
<accession>A0ABR7Z3S6</accession>
<evidence type="ECO:0000256" key="3">
    <source>
        <dbReference type="ARBA" id="ARBA00023002"/>
    </source>
</evidence>
<dbReference type="SUPFAM" id="SSF51679">
    <property type="entry name" value="Bacterial luciferase-like"/>
    <property type="match status" value="1"/>
</dbReference>
<keyword evidence="3" id="KW-0560">Oxidoreductase</keyword>
<gene>
    <name evidence="8" type="ORF">HAQ05_14955</name>
</gene>
<dbReference type="RefSeq" id="WP_190421930.1">
    <property type="nucleotide sequence ID" value="NZ_JAAOCA010000018.1"/>
</dbReference>
<dbReference type="InterPro" id="IPR016215">
    <property type="entry name" value="NTA_MOA"/>
</dbReference>
<evidence type="ECO:0000256" key="2">
    <source>
        <dbReference type="ARBA" id="ARBA00022643"/>
    </source>
</evidence>
<feature type="domain" description="Luciferase-like" evidence="7">
    <location>
        <begin position="29"/>
        <end position="382"/>
    </location>
</feature>
<feature type="region of interest" description="Disordered" evidence="6">
    <location>
        <begin position="429"/>
        <end position="457"/>
    </location>
</feature>
<organism evidence="8 9">
    <name type="scientific">Pseudomonas typographi</name>
    <dbReference type="NCBI Taxonomy" id="2715964"/>
    <lineage>
        <taxon>Bacteria</taxon>
        <taxon>Pseudomonadati</taxon>
        <taxon>Pseudomonadota</taxon>
        <taxon>Gammaproteobacteria</taxon>
        <taxon>Pseudomonadales</taxon>
        <taxon>Pseudomonadaceae</taxon>
        <taxon>Pseudomonas</taxon>
    </lineage>
</organism>
<dbReference type="InterPro" id="IPR011251">
    <property type="entry name" value="Luciferase-like_dom"/>
</dbReference>
<evidence type="ECO:0000313" key="8">
    <source>
        <dbReference type="EMBL" id="MBD1599994.1"/>
    </source>
</evidence>
<protein>
    <submittedName>
        <fullName evidence="8">LLM class flavin-dependent oxidoreductase</fullName>
    </submittedName>
</protein>
<comment type="caution">
    <text evidence="8">The sequence shown here is derived from an EMBL/GenBank/DDBJ whole genome shotgun (WGS) entry which is preliminary data.</text>
</comment>
<dbReference type="NCBIfam" id="TIGR03860">
    <property type="entry name" value="FMN_nitrolo"/>
    <property type="match status" value="1"/>
</dbReference>
<reference evidence="8 9" key="1">
    <citation type="journal article" date="2020" name="Insects">
        <title>Bacteria Belonging to Pseudomonas typographi sp. nov. from the Bark Beetle Ips typographus Have Genomic Potential to Aid in the Host Ecology.</title>
        <authorList>
            <person name="Peral-Aranega E."/>
            <person name="Saati-Santamaria Z."/>
            <person name="Kolarik M."/>
            <person name="Rivas R."/>
            <person name="Garcia-Fraile P."/>
        </authorList>
    </citation>
    <scope>NUCLEOTIDE SEQUENCE [LARGE SCALE GENOMIC DNA]</scope>
    <source>
        <strain evidence="8 9">CA3A</strain>
    </source>
</reference>
<dbReference type="CDD" id="cd01095">
    <property type="entry name" value="Nitrilotriacetate_monoxgenase"/>
    <property type="match status" value="1"/>
</dbReference>
<dbReference type="InterPro" id="IPR051260">
    <property type="entry name" value="Diverse_substr_monoxygenases"/>
</dbReference>
<keyword evidence="1" id="KW-0285">Flavoprotein</keyword>
<dbReference type="InterPro" id="IPR036661">
    <property type="entry name" value="Luciferase-like_sf"/>
</dbReference>
<keyword evidence="2" id="KW-0288">FMN</keyword>
<evidence type="ECO:0000256" key="6">
    <source>
        <dbReference type="SAM" id="MobiDB-lite"/>
    </source>
</evidence>